<dbReference type="Proteomes" id="UP000314294">
    <property type="component" value="Unassembled WGS sequence"/>
</dbReference>
<evidence type="ECO:0000256" key="1">
    <source>
        <dbReference type="SAM" id="MobiDB-lite"/>
    </source>
</evidence>
<reference evidence="2 3" key="1">
    <citation type="submission" date="2019-03" db="EMBL/GenBank/DDBJ databases">
        <title>First draft genome of Liparis tanakae, snailfish: a comprehensive survey of snailfish specific genes.</title>
        <authorList>
            <person name="Kim W."/>
            <person name="Song I."/>
            <person name="Jeong J.-H."/>
            <person name="Kim D."/>
            <person name="Kim S."/>
            <person name="Ryu S."/>
            <person name="Song J.Y."/>
            <person name="Lee S.K."/>
        </authorList>
    </citation>
    <scope>NUCLEOTIDE SEQUENCE [LARGE SCALE GENOMIC DNA]</scope>
    <source>
        <tissue evidence="2">Muscle</tissue>
    </source>
</reference>
<dbReference type="AlphaFoldDB" id="A0A4Z2EP11"/>
<organism evidence="2 3">
    <name type="scientific">Liparis tanakae</name>
    <name type="common">Tanaka's snailfish</name>
    <dbReference type="NCBI Taxonomy" id="230148"/>
    <lineage>
        <taxon>Eukaryota</taxon>
        <taxon>Metazoa</taxon>
        <taxon>Chordata</taxon>
        <taxon>Craniata</taxon>
        <taxon>Vertebrata</taxon>
        <taxon>Euteleostomi</taxon>
        <taxon>Actinopterygii</taxon>
        <taxon>Neopterygii</taxon>
        <taxon>Teleostei</taxon>
        <taxon>Neoteleostei</taxon>
        <taxon>Acanthomorphata</taxon>
        <taxon>Eupercaria</taxon>
        <taxon>Perciformes</taxon>
        <taxon>Cottioidei</taxon>
        <taxon>Cottales</taxon>
        <taxon>Liparidae</taxon>
        <taxon>Liparis</taxon>
    </lineage>
</organism>
<feature type="compositionally biased region" description="Polar residues" evidence="1">
    <location>
        <begin position="68"/>
        <end position="82"/>
    </location>
</feature>
<protein>
    <submittedName>
        <fullName evidence="2">Uncharacterized protein</fullName>
    </submittedName>
</protein>
<dbReference type="EMBL" id="SRLO01004272">
    <property type="protein sequence ID" value="TNN30636.1"/>
    <property type="molecule type" value="Genomic_DNA"/>
</dbReference>
<keyword evidence="3" id="KW-1185">Reference proteome</keyword>
<comment type="caution">
    <text evidence="2">The sequence shown here is derived from an EMBL/GenBank/DDBJ whole genome shotgun (WGS) entry which is preliminary data.</text>
</comment>
<accession>A0A4Z2EP11</accession>
<proteinExistence type="predicted"/>
<name>A0A4Z2EP11_9TELE</name>
<sequence>MLHTYHIFSGQVHQQRFRGECAELEGDGGHVGVPPVPQSDSLPIQEGLPDAAGERRRSHGVRLLEDGSGNTMRSAGSSTASRTYRDGRTDLDGADYPSDKQVGLLVHVQDGEGRGRVGAGRSGRRPGHRAFQRIHRYGAIQPITGDGEEQKDFDVTPCQTVPMTEDIKATLNQFL</sequence>
<gene>
    <name evidence="2" type="ORF">EYF80_059212</name>
</gene>
<evidence type="ECO:0000313" key="2">
    <source>
        <dbReference type="EMBL" id="TNN30636.1"/>
    </source>
</evidence>
<feature type="region of interest" description="Disordered" evidence="1">
    <location>
        <begin position="26"/>
        <end position="98"/>
    </location>
</feature>
<evidence type="ECO:0000313" key="3">
    <source>
        <dbReference type="Proteomes" id="UP000314294"/>
    </source>
</evidence>